<evidence type="ECO:0000313" key="12">
    <source>
        <dbReference type="Proteomes" id="UP000579605"/>
    </source>
</evidence>
<evidence type="ECO:0000256" key="7">
    <source>
        <dbReference type="PIRSR" id="PIRSR026534-2"/>
    </source>
</evidence>
<protein>
    <submittedName>
        <fullName evidence="11">Arabinan endo-1,5-alpha-L-arabinosidase</fullName>
        <ecNumber evidence="11">3.2.1.99</ecNumber>
    </submittedName>
</protein>
<dbReference type="SUPFAM" id="SSF75005">
    <property type="entry name" value="Arabinanase/levansucrase/invertase"/>
    <property type="match status" value="1"/>
</dbReference>
<dbReference type="CDD" id="cd08998">
    <property type="entry name" value="GH43_Arb43a-like"/>
    <property type="match status" value="1"/>
</dbReference>
<sequence>MTRVTGIRMARSVFLAVAVLVAALVATSADPPAMATAASSARQGPAPAPAPAARPPAQLSGDLHAHDPALIREHGPRGSWYVFSTGDPAVGDGTVQIRRSADLGHWSYNGTVFSRIPSWVREAVPGVTNLWAPEVTFHDGRYYLYYAASTFGSNRSVIGLATNTTLDSDDPGYRWVDRGEVTTSVPSDDFNAIDPGVVTDAEGTPWLAFGSFWSGIRMLRLRWPDGKVAPGQGEPLRLADRHVPPNAIEAAYVVARNGWYYLFVSLDFCCRGTDSTYKIAVGRSRSVSGPYVDELGTPLAHGGGTVILSERGTMIGPGGQSVFGDVLAFHYYDATANGDFRLGLRRIQWTAGGWPRVADRP</sequence>
<dbReference type="PIRSF" id="PIRSF026534">
    <property type="entry name" value="Endo_alpha-L-arabinosidase"/>
    <property type="match status" value="1"/>
</dbReference>
<feature type="active site" description="Proton acceptor" evidence="6">
    <location>
        <position position="67"/>
    </location>
</feature>
<comment type="caution">
    <text evidence="11">The sequence shown here is derived from an EMBL/GenBank/DDBJ whole genome shotgun (WGS) entry which is preliminary data.</text>
</comment>
<dbReference type="Pfam" id="PF04616">
    <property type="entry name" value="Glyco_hydro_43"/>
    <property type="match status" value="1"/>
</dbReference>
<feature type="binding site" evidence="7">
    <location>
        <position position="67"/>
    </location>
    <ligand>
        <name>substrate</name>
    </ligand>
</feature>
<keyword evidence="3 5" id="KW-0378">Hydrolase</keyword>
<dbReference type="Proteomes" id="UP000579605">
    <property type="component" value="Unassembled WGS sequence"/>
</dbReference>
<feature type="region of interest" description="Disordered" evidence="9">
    <location>
        <begin position="36"/>
        <end position="59"/>
    </location>
</feature>
<dbReference type="GO" id="GO:0031222">
    <property type="term" value="P:arabinan catabolic process"/>
    <property type="evidence" value="ECO:0007669"/>
    <property type="project" value="UniProtKB-UniPathway"/>
</dbReference>
<dbReference type="PANTHER" id="PTHR43301">
    <property type="entry name" value="ARABINAN ENDO-1,5-ALPHA-L-ARABINOSIDASE"/>
    <property type="match status" value="1"/>
</dbReference>
<dbReference type="UniPathway" id="UPA00667"/>
<dbReference type="EMBL" id="JACBZH010000001">
    <property type="protein sequence ID" value="NYH88329.1"/>
    <property type="molecule type" value="Genomic_DNA"/>
</dbReference>
<evidence type="ECO:0000256" key="4">
    <source>
        <dbReference type="ARBA" id="ARBA00023295"/>
    </source>
</evidence>
<dbReference type="EC" id="3.2.1.99" evidence="11"/>
<evidence type="ECO:0000313" key="11">
    <source>
        <dbReference type="EMBL" id="NYH88329.1"/>
    </source>
</evidence>
<accession>A0A852ZF87</accession>
<dbReference type="PANTHER" id="PTHR43301:SF3">
    <property type="entry name" value="ARABINAN ENDO-1,5-ALPHA-L-ARABINOSIDASE A-RELATED"/>
    <property type="match status" value="1"/>
</dbReference>
<dbReference type="InterPro" id="IPR023296">
    <property type="entry name" value="Glyco_hydro_beta-prop_sf"/>
</dbReference>
<proteinExistence type="inferred from homology"/>
<evidence type="ECO:0000256" key="2">
    <source>
        <dbReference type="ARBA" id="ARBA00009865"/>
    </source>
</evidence>
<feature type="binding site" evidence="7">
    <location>
        <begin position="211"/>
        <end position="213"/>
    </location>
    <ligand>
        <name>substrate</name>
    </ligand>
</feature>
<feature type="chain" id="PRO_5038645789" evidence="10">
    <location>
        <begin position="29"/>
        <end position="361"/>
    </location>
</feature>
<dbReference type="InterPro" id="IPR006710">
    <property type="entry name" value="Glyco_hydro_43"/>
</dbReference>
<evidence type="ECO:0000256" key="3">
    <source>
        <dbReference type="ARBA" id="ARBA00022801"/>
    </source>
</evidence>
<keyword evidence="4 5" id="KW-0326">Glycosidase</keyword>
<name>A0A852ZF87_9ACTN</name>
<feature type="site" description="Important for catalytic activity, responsible for pKa modulation of the active site Glu and correct orientation of both the proton donor and substrate" evidence="8">
    <location>
        <position position="194"/>
    </location>
</feature>
<keyword evidence="12" id="KW-1185">Reference proteome</keyword>
<dbReference type="Gene3D" id="2.115.10.20">
    <property type="entry name" value="Glycosyl hydrolase domain, family 43"/>
    <property type="match status" value="1"/>
</dbReference>
<keyword evidence="10" id="KW-0732">Signal</keyword>
<evidence type="ECO:0000256" key="8">
    <source>
        <dbReference type="PIRSR" id="PIRSR606710-2"/>
    </source>
</evidence>
<gene>
    <name evidence="11" type="ORF">F4554_000967</name>
</gene>
<dbReference type="AlphaFoldDB" id="A0A852ZF87"/>
<evidence type="ECO:0000256" key="5">
    <source>
        <dbReference type="PIRNR" id="PIRNR026534"/>
    </source>
</evidence>
<dbReference type="InterPro" id="IPR016840">
    <property type="entry name" value="Glyco_hydro_43_endo_a_Ara-ase"/>
</dbReference>
<feature type="signal peptide" evidence="10">
    <location>
        <begin position="1"/>
        <end position="28"/>
    </location>
</feature>
<feature type="binding site" evidence="7">
    <location>
        <position position="152"/>
    </location>
    <ligand>
        <name>substrate</name>
    </ligand>
</feature>
<dbReference type="InterPro" id="IPR050727">
    <property type="entry name" value="GH43_arabinanases"/>
</dbReference>
<evidence type="ECO:0000256" key="10">
    <source>
        <dbReference type="SAM" id="SignalP"/>
    </source>
</evidence>
<evidence type="ECO:0000256" key="6">
    <source>
        <dbReference type="PIRSR" id="PIRSR026534-1"/>
    </source>
</evidence>
<evidence type="ECO:0000256" key="9">
    <source>
        <dbReference type="SAM" id="MobiDB-lite"/>
    </source>
</evidence>
<comment type="similarity">
    <text evidence="2 5">Belongs to the glycosyl hydrolase 43 family.</text>
</comment>
<reference evidence="11 12" key="1">
    <citation type="submission" date="2020-07" db="EMBL/GenBank/DDBJ databases">
        <title>Sequencing the genomes of 1000 actinobacteria strains.</title>
        <authorList>
            <person name="Klenk H.-P."/>
        </authorList>
    </citation>
    <scope>NUCLEOTIDE SEQUENCE [LARGE SCALE GENOMIC DNA]</scope>
    <source>
        <strain evidence="11 12">DSM 18448</strain>
    </source>
</reference>
<organism evidence="11 12">
    <name type="scientific">Actinopolymorpha rutila</name>
    <dbReference type="NCBI Taxonomy" id="446787"/>
    <lineage>
        <taxon>Bacteria</taxon>
        <taxon>Bacillati</taxon>
        <taxon>Actinomycetota</taxon>
        <taxon>Actinomycetes</taxon>
        <taxon>Propionibacteriales</taxon>
        <taxon>Actinopolymorphaceae</taxon>
        <taxon>Actinopolymorpha</taxon>
    </lineage>
</organism>
<feature type="binding site" evidence="7">
    <location>
        <begin position="191"/>
        <end position="194"/>
    </location>
    <ligand>
        <name>substrate</name>
    </ligand>
</feature>
<dbReference type="GO" id="GO:0046558">
    <property type="term" value="F:arabinan endo-1,5-alpha-L-arabinosidase activity"/>
    <property type="evidence" value="ECO:0007669"/>
    <property type="project" value="UniProtKB-EC"/>
</dbReference>
<comment type="pathway">
    <text evidence="1 5">Glycan metabolism; L-arabinan degradation.</text>
</comment>
<feature type="active site" description="Proton donor" evidence="6">
    <location>
        <position position="249"/>
    </location>
</feature>
<evidence type="ECO:0000256" key="1">
    <source>
        <dbReference type="ARBA" id="ARBA00004834"/>
    </source>
</evidence>
<dbReference type="RefSeq" id="WP_202889152.1">
    <property type="nucleotide sequence ID" value="NZ_BAAARR010000022.1"/>
</dbReference>